<dbReference type="EMBL" id="JBHSCX010000006">
    <property type="protein sequence ID" value="MFC4362518.1"/>
    <property type="molecule type" value="Genomic_DNA"/>
</dbReference>
<accession>A0ABV8V3X4</accession>
<reference evidence="4" key="1">
    <citation type="journal article" date="2019" name="Int. J. Syst. Evol. Microbiol.">
        <title>The Global Catalogue of Microorganisms (GCM) 10K type strain sequencing project: providing services to taxonomists for standard genome sequencing and annotation.</title>
        <authorList>
            <consortium name="The Broad Institute Genomics Platform"/>
            <consortium name="The Broad Institute Genome Sequencing Center for Infectious Disease"/>
            <person name="Wu L."/>
            <person name="Ma J."/>
        </authorList>
    </citation>
    <scope>NUCLEOTIDE SEQUENCE [LARGE SCALE GENOMIC DNA]</scope>
    <source>
        <strain evidence="4">CECT 8570</strain>
    </source>
</reference>
<feature type="domain" description="DUF4136" evidence="2">
    <location>
        <begin position="26"/>
        <end position="190"/>
    </location>
</feature>
<evidence type="ECO:0000259" key="2">
    <source>
        <dbReference type="Pfam" id="PF13590"/>
    </source>
</evidence>
<dbReference type="RefSeq" id="WP_290260440.1">
    <property type="nucleotide sequence ID" value="NZ_JAUFQG010000004.1"/>
</dbReference>
<dbReference type="Gene3D" id="3.30.160.670">
    <property type="match status" value="1"/>
</dbReference>
<gene>
    <name evidence="3" type="ORF">ACFOX3_09395</name>
</gene>
<organism evidence="3 4">
    <name type="scientific">Simiduia curdlanivorans</name>
    <dbReference type="NCBI Taxonomy" id="1492769"/>
    <lineage>
        <taxon>Bacteria</taxon>
        <taxon>Pseudomonadati</taxon>
        <taxon>Pseudomonadota</taxon>
        <taxon>Gammaproteobacteria</taxon>
        <taxon>Cellvibrionales</taxon>
        <taxon>Cellvibrionaceae</taxon>
        <taxon>Simiduia</taxon>
    </lineage>
</organism>
<feature type="signal peptide" evidence="1">
    <location>
        <begin position="1"/>
        <end position="17"/>
    </location>
</feature>
<dbReference type="PROSITE" id="PS51257">
    <property type="entry name" value="PROKAR_LIPOPROTEIN"/>
    <property type="match status" value="1"/>
</dbReference>
<comment type="caution">
    <text evidence="3">The sequence shown here is derived from an EMBL/GenBank/DDBJ whole genome shotgun (WGS) entry which is preliminary data.</text>
</comment>
<dbReference type="Proteomes" id="UP001595840">
    <property type="component" value="Unassembled WGS sequence"/>
</dbReference>
<evidence type="ECO:0000313" key="3">
    <source>
        <dbReference type="EMBL" id="MFC4362518.1"/>
    </source>
</evidence>
<evidence type="ECO:0000256" key="1">
    <source>
        <dbReference type="SAM" id="SignalP"/>
    </source>
</evidence>
<keyword evidence="4" id="KW-1185">Reference proteome</keyword>
<dbReference type="Pfam" id="PF13590">
    <property type="entry name" value="DUF4136"/>
    <property type="match status" value="1"/>
</dbReference>
<evidence type="ECO:0000313" key="4">
    <source>
        <dbReference type="Proteomes" id="UP001595840"/>
    </source>
</evidence>
<proteinExistence type="predicted"/>
<keyword evidence="1" id="KW-0732">Signal</keyword>
<name>A0ABV8V3X4_9GAMM</name>
<feature type="chain" id="PRO_5045416913" evidence="1">
    <location>
        <begin position="18"/>
        <end position="198"/>
    </location>
</feature>
<dbReference type="InterPro" id="IPR025411">
    <property type="entry name" value="DUF4136"/>
</dbReference>
<protein>
    <submittedName>
        <fullName evidence="3">DUF4136 domain-containing protein</fullName>
    </submittedName>
</protein>
<sequence>MKAITLFFVGVILAALSACTSLPSAETDWDQKFDFTKVKTYSFIDREKLRSMTPLTDDITRNRIENAIEKKMAAQGITFEKDRSKADTLVSYHVTTKDKQDIQTYNVGVNHCWNCGWGRGMGMGMGVGTTDVRVKDYTEGTLIIDMIDPSINEAVWRGQLSAKISNLKTQQERIDAINYAVDTILQTYPPVPDAAAAK</sequence>